<protein>
    <submittedName>
        <fullName evidence="2">Uncharacterized protein</fullName>
    </submittedName>
</protein>
<organism evidence="2 3">
    <name type="scientific">Tropicimonas isoalkanivorans</name>
    <dbReference type="NCBI Taxonomy" id="441112"/>
    <lineage>
        <taxon>Bacteria</taxon>
        <taxon>Pseudomonadati</taxon>
        <taxon>Pseudomonadota</taxon>
        <taxon>Alphaproteobacteria</taxon>
        <taxon>Rhodobacterales</taxon>
        <taxon>Roseobacteraceae</taxon>
        <taxon>Tropicimonas</taxon>
    </lineage>
</organism>
<proteinExistence type="predicted"/>
<gene>
    <name evidence="2" type="ORF">SAMN04488094_103255</name>
</gene>
<keyword evidence="3" id="KW-1185">Reference proteome</keyword>
<dbReference type="RefSeq" id="WP_143089836.1">
    <property type="nucleotide sequence ID" value="NZ_FOLG01000003.1"/>
</dbReference>
<dbReference type="EMBL" id="FOLG01000003">
    <property type="protein sequence ID" value="SFC26431.1"/>
    <property type="molecule type" value="Genomic_DNA"/>
</dbReference>
<accession>A0A1I1HRE8</accession>
<sequence length="226" mass="24598">MTRSVTASQSDMGHDLFKGMAKSKTKTKERKQEKKAAAILVGEHGRYQIKSGQLAGEFIARAFPKPPTQSRGLIAEARGATEEAAIAALHDVIDARESRRTEERRTDSRTGSSVPSTEEYREAIGQIALSRPQRAMLMALSLAGEEGLTDARMAYAAGYKSQASANRSFASANLLIASYLSVETVSPGTETEGTYLLGFRAEPRDEEDPGNWVLHPELREAVRVAL</sequence>
<name>A0A1I1HRE8_9RHOB</name>
<dbReference type="AlphaFoldDB" id="A0A1I1HRE8"/>
<feature type="region of interest" description="Disordered" evidence="1">
    <location>
        <begin position="1"/>
        <end position="32"/>
    </location>
</feature>
<dbReference type="OrthoDB" id="7704043at2"/>
<feature type="region of interest" description="Disordered" evidence="1">
    <location>
        <begin position="97"/>
        <end position="119"/>
    </location>
</feature>
<evidence type="ECO:0000313" key="2">
    <source>
        <dbReference type="EMBL" id="SFC26431.1"/>
    </source>
</evidence>
<feature type="compositionally biased region" description="Polar residues" evidence="1">
    <location>
        <begin position="1"/>
        <end position="11"/>
    </location>
</feature>
<evidence type="ECO:0000256" key="1">
    <source>
        <dbReference type="SAM" id="MobiDB-lite"/>
    </source>
</evidence>
<evidence type="ECO:0000313" key="3">
    <source>
        <dbReference type="Proteomes" id="UP000198728"/>
    </source>
</evidence>
<reference evidence="2 3" key="1">
    <citation type="submission" date="2016-10" db="EMBL/GenBank/DDBJ databases">
        <authorList>
            <person name="de Groot N.N."/>
        </authorList>
    </citation>
    <scope>NUCLEOTIDE SEQUENCE [LARGE SCALE GENOMIC DNA]</scope>
    <source>
        <strain evidence="2 3">DSM 19548</strain>
    </source>
</reference>
<dbReference type="Proteomes" id="UP000198728">
    <property type="component" value="Unassembled WGS sequence"/>
</dbReference>
<feature type="compositionally biased region" description="Basic and acidic residues" evidence="1">
    <location>
        <begin position="97"/>
        <end position="108"/>
    </location>
</feature>